<feature type="transmembrane region" description="Helical" evidence="8">
    <location>
        <begin position="158"/>
        <end position="175"/>
    </location>
</feature>
<feature type="transmembrane region" description="Helical" evidence="8">
    <location>
        <begin position="378"/>
        <end position="398"/>
    </location>
</feature>
<evidence type="ECO:0000256" key="4">
    <source>
        <dbReference type="ARBA" id="ARBA00022519"/>
    </source>
</evidence>
<accession>A0A2G9CDS0</accession>
<gene>
    <name evidence="10" type="ORF">CS062_08575</name>
</gene>
<feature type="transmembrane region" description="Helical" evidence="8">
    <location>
        <begin position="43"/>
        <end position="65"/>
    </location>
</feature>
<dbReference type="EMBL" id="PEOG01000018">
    <property type="protein sequence ID" value="PIM53649.1"/>
    <property type="molecule type" value="Genomic_DNA"/>
</dbReference>
<dbReference type="SUPFAM" id="SSF103473">
    <property type="entry name" value="MFS general substrate transporter"/>
    <property type="match status" value="1"/>
</dbReference>
<protein>
    <submittedName>
        <fullName evidence="10">MFS transporter</fullName>
    </submittedName>
</protein>
<keyword evidence="2" id="KW-0813">Transport</keyword>
<keyword evidence="3" id="KW-1003">Cell membrane</keyword>
<dbReference type="PIRSF" id="PIRSF004925">
    <property type="entry name" value="HcaT"/>
    <property type="match status" value="1"/>
</dbReference>
<name>A0A2G9CDS0_9BURK</name>
<comment type="subcellular location">
    <subcellularLocation>
        <location evidence="1">Cell inner membrane</location>
        <topology evidence="1">Multi-pass membrane protein</topology>
    </subcellularLocation>
</comment>
<feature type="transmembrane region" description="Helical" evidence="8">
    <location>
        <begin position="110"/>
        <end position="130"/>
    </location>
</feature>
<evidence type="ECO:0000256" key="8">
    <source>
        <dbReference type="SAM" id="Phobius"/>
    </source>
</evidence>
<dbReference type="RefSeq" id="WP_099861229.1">
    <property type="nucleotide sequence ID" value="NZ_PEOG01000018.1"/>
</dbReference>
<feature type="transmembrane region" description="Helical" evidence="8">
    <location>
        <begin position="259"/>
        <end position="278"/>
    </location>
</feature>
<keyword evidence="7 8" id="KW-0472">Membrane</keyword>
<keyword evidence="5 8" id="KW-0812">Transmembrane</keyword>
<feature type="transmembrane region" description="Helical" evidence="8">
    <location>
        <begin position="226"/>
        <end position="247"/>
    </location>
</feature>
<sequence>MARSPVPSVLPSTPDGARVLRASALLGCAYYGSIGLFNPFAPLWYKSLGLPVVAIGLLVSMQSWTRLFAPYLWGLVADRSGRRVELIRAAALACWISACGLLLVSSGGGGASVLGLTLVVFLMYFFNACVTPLNEALIAHELAASGGMDPKRYGRVRLWGSVGFLVTVVGGGWWFDAAGMSVFPWTIVTGLTTLVIAAWRLPRRAAVQHDVAERASIAETLRRPEVGWFFLGMFFTVLAHTAIYAFYSLYLDRLGYGKGQVGALWAVSVAAEIAWFAFQGRWVRHHHLHHWLIAAALLAAVRLAGTAGLGASLGAMVLLQCCHAVTFAAQHTACIGLIGRYFPGRLQGRGQALYAVLGYGVSGVLGSLGGAWLAESHGYAACFWAASICALVGAGCHWRCAKRDPLRPV</sequence>
<feature type="transmembrane region" description="Helical" evidence="8">
    <location>
        <begin position="290"/>
        <end position="311"/>
    </location>
</feature>
<feature type="transmembrane region" description="Helical" evidence="8">
    <location>
        <begin position="20"/>
        <end position="37"/>
    </location>
</feature>
<comment type="caution">
    <text evidence="10">The sequence shown here is derived from an EMBL/GenBank/DDBJ whole genome shotgun (WGS) entry which is preliminary data.</text>
</comment>
<dbReference type="NCBIfam" id="NF037955">
    <property type="entry name" value="mfs"/>
    <property type="match status" value="1"/>
</dbReference>
<evidence type="ECO:0000256" key="6">
    <source>
        <dbReference type="ARBA" id="ARBA00022989"/>
    </source>
</evidence>
<evidence type="ECO:0000256" key="5">
    <source>
        <dbReference type="ARBA" id="ARBA00022692"/>
    </source>
</evidence>
<dbReference type="AlphaFoldDB" id="A0A2G9CDS0"/>
<evidence type="ECO:0000313" key="10">
    <source>
        <dbReference type="EMBL" id="PIM53649.1"/>
    </source>
</evidence>
<evidence type="ECO:0000256" key="7">
    <source>
        <dbReference type="ARBA" id="ARBA00023136"/>
    </source>
</evidence>
<proteinExistence type="predicted"/>
<dbReference type="OrthoDB" id="9150135at2"/>
<feature type="transmembrane region" description="Helical" evidence="8">
    <location>
        <begin position="351"/>
        <end position="372"/>
    </location>
</feature>
<organism evidence="10 11">
    <name type="scientific">Roseateles chitinivorans</name>
    <dbReference type="NCBI Taxonomy" id="2917965"/>
    <lineage>
        <taxon>Bacteria</taxon>
        <taxon>Pseudomonadati</taxon>
        <taxon>Pseudomonadota</taxon>
        <taxon>Betaproteobacteria</taxon>
        <taxon>Burkholderiales</taxon>
        <taxon>Sphaerotilaceae</taxon>
        <taxon>Roseateles</taxon>
    </lineage>
</organism>
<keyword evidence="6 8" id="KW-1133">Transmembrane helix</keyword>
<keyword evidence="11" id="KW-1185">Reference proteome</keyword>
<evidence type="ECO:0000259" key="9">
    <source>
        <dbReference type="Pfam" id="PF12832"/>
    </source>
</evidence>
<evidence type="ECO:0000256" key="1">
    <source>
        <dbReference type="ARBA" id="ARBA00004429"/>
    </source>
</evidence>
<dbReference type="InterPro" id="IPR036259">
    <property type="entry name" value="MFS_trans_sf"/>
</dbReference>
<dbReference type="GO" id="GO:0030395">
    <property type="term" value="F:lactose binding"/>
    <property type="evidence" value="ECO:0007669"/>
    <property type="project" value="TreeGrafter"/>
</dbReference>
<evidence type="ECO:0000256" key="2">
    <source>
        <dbReference type="ARBA" id="ARBA00022448"/>
    </source>
</evidence>
<dbReference type="GO" id="GO:0015528">
    <property type="term" value="F:lactose:proton symporter activity"/>
    <property type="evidence" value="ECO:0007669"/>
    <property type="project" value="TreeGrafter"/>
</dbReference>
<dbReference type="Pfam" id="PF12832">
    <property type="entry name" value="MFS_1_like"/>
    <property type="match status" value="1"/>
</dbReference>
<keyword evidence="4" id="KW-0997">Cell inner membrane</keyword>
<evidence type="ECO:0000256" key="3">
    <source>
        <dbReference type="ARBA" id="ARBA00022475"/>
    </source>
</evidence>
<reference evidence="10 11" key="1">
    <citation type="submission" date="2017-11" db="EMBL/GenBank/DDBJ databases">
        <title>Draft genome sequence of Mitsuaria sp. HWN-4.</title>
        <authorList>
            <person name="Gundlapally S.R."/>
        </authorList>
    </citation>
    <scope>NUCLEOTIDE SEQUENCE [LARGE SCALE GENOMIC DNA]</scope>
    <source>
        <strain evidence="10 11">HWN-4</strain>
    </source>
</reference>
<dbReference type="Gene3D" id="1.20.1250.20">
    <property type="entry name" value="MFS general substrate transporter like domains"/>
    <property type="match status" value="2"/>
</dbReference>
<dbReference type="InterPro" id="IPR026032">
    <property type="entry name" value="HcaT-like"/>
</dbReference>
<dbReference type="PANTHER" id="PTHR23522">
    <property type="entry name" value="BLL5896 PROTEIN"/>
    <property type="match status" value="1"/>
</dbReference>
<evidence type="ECO:0000313" key="11">
    <source>
        <dbReference type="Proteomes" id="UP000231501"/>
    </source>
</evidence>
<dbReference type="GO" id="GO:0005886">
    <property type="term" value="C:plasma membrane"/>
    <property type="evidence" value="ECO:0007669"/>
    <property type="project" value="UniProtKB-SubCell"/>
</dbReference>
<feature type="domain" description="Major facilitator superfamily associated" evidence="9">
    <location>
        <begin position="30"/>
        <end position="376"/>
    </location>
</feature>
<feature type="transmembrane region" description="Helical" evidence="8">
    <location>
        <begin position="317"/>
        <end position="339"/>
    </location>
</feature>
<dbReference type="InterPro" id="IPR024989">
    <property type="entry name" value="MFS_assoc_dom"/>
</dbReference>
<dbReference type="Proteomes" id="UP000231501">
    <property type="component" value="Unassembled WGS sequence"/>
</dbReference>
<dbReference type="PANTHER" id="PTHR23522:SF10">
    <property type="entry name" value="3-PHENYLPROPIONIC ACID TRANSPORTER-RELATED"/>
    <property type="match status" value="1"/>
</dbReference>
<feature type="transmembrane region" description="Helical" evidence="8">
    <location>
        <begin position="86"/>
        <end position="104"/>
    </location>
</feature>
<feature type="transmembrane region" description="Helical" evidence="8">
    <location>
        <begin position="181"/>
        <end position="199"/>
    </location>
</feature>